<evidence type="ECO:0000313" key="1">
    <source>
        <dbReference type="EMBL" id="KKL55543.1"/>
    </source>
</evidence>
<reference evidence="1" key="1">
    <citation type="journal article" date="2015" name="Nature">
        <title>Complex archaea that bridge the gap between prokaryotes and eukaryotes.</title>
        <authorList>
            <person name="Spang A."/>
            <person name="Saw J.H."/>
            <person name="Jorgensen S.L."/>
            <person name="Zaremba-Niedzwiedzka K."/>
            <person name="Martijn J."/>
            <person name="Lind A.E."/>
            <person name="van Eijk R."/>
            <person name="Schleper C."/>
            <person name="Guy L."/>
            <person name="Ettema T.J."/>
        </authorList>
    </citation>
    <scope>NUCLEOTIDE SEQUENCE</scope>
</reference>
<accession>A0A0F9D1E3</accession>
<sequence>MMDIVEFARDMLGVDLEPWQEEQLRRAEAGELSASVIFTGKPRRILDEFEQFTKLGPEKWKAKKGDRDGL</sequence>
<dbReference type="AlphaFoldDB" id="A0A0F9D1E3"/>
<organism evidence="1">
    <name type="scientific">marine sediment metagenome</name>
    <dbReference type="NCBI Taxonomy" id="412755"/>
    <lineage>
        <taxon>unclassified sequences</taxon>
        <taxon>metagenomes</taxon>
        <taxon>ecological metagenomes</taxon>
    </lineage>
</organism>
<dbReference type="EMBL" id="LAZR01030804">
    <property type="protein sequence ID" value="KKL55543.1"/>
    <property type="molecule type" value="Genomic_DNA"/>
</dbReference>
<proteinExistence type="predicted"/>
<protein>
    <submittedName>
        <fullName evidence="1">Uncharacterized protein</fullName>
    </submittedName>
</protein>
<name>A0A0F9D1E3_9ZZZZ</name>
<gene>
    <name evidence="1" type="ORF">LCGC14_2254360</name>
</gene>
<comment type="caution">
    <text evidence="1">The sequence shown here is derived from an EMBL/GenBank/DDBJ whole genome shotgun (WGS) entry which is preliminary data.</text>
</comment>